<evidence type="ECO:0000259" key="2">
    <source>
        <dbReference type="Pfam" id="PF02541"/>
    </source>
</evidence>
<comment type="caution">
    <text evidence="3">The sequence shown here is derived from an EMBL/GenBank/DDBJ whole genome shotgun (WGS) entry which is preliminary data.</text>
</comment>
<proteinExistence type="inferred from homology"/>
<feature type="domain" description="Ppx/GppA phosphatase N-terminal" evidence="2">
    <location>
        <begin position="22"/>
        <end position="304"/>
    </location>
</feature>
<dbReference type="InterPro" id="IPR003695">
    <property type="entry name" value="Ppx_GppA_N"/>
</dbReference>
<evidence type="ECO:0000313" key="3">
    <source>
        <dbReference type="EMBL" id="NKZ18050.1"/>
    </source>
</evidence>
<accession>A0A846ZG57</accession>
<dbReference type="CDD" id="cd24052">
    <property type="entry name" value="ASKHA_NBD_HpPPX-GppA-like"/>
    <property type="match status" value="1"/>
</dbReference>
<dbReference type="InterPro" id="IPR043129">
    <property type="entry name" value="ATPase_NBD"/>
</dbReference>
<name>A0A846ZG57_9LACO</name>
<protein>
    <submittedName>
        <fullName evidence="3">Ppx/GppA family phosphatase</fullName>
    </submittedName>
</protein>
<organism evidence="3 4">
    <name type="scientific">Leuconostoc holzapfelii</name>
    <dbReference type="NCBI Taxonomy" id="434464"/>
    <lineage>
        <taxon>Bacteria</taxon>
        <taxon>Bacillati</taxon>
        <taxon>Bacillota</taxon>
        <taxon>Bacilli</taxon>
        <taxon>Lactobacillales</taxon>
        <taxon>Lactobacillaceae</taxon>
        <taxon>Leuconostoc</taxon>
    </lineage>
</organism>
<dbReference type="GO" id="GO:0016462">
    <property type="term" value="F:pyrophosphatase activity"/>
    <property type="evidence" value="ECO:0007669"/>
    <property type="project" value="TreeGrafter"/>
</dbReference>
<evidence type="ECO:0000313" key="4">
    <source>
        <dbReference type="Proteomes" id="UP000590460"/>
    </source>
</evidence>
<dbReference type="RefSeq" id="WP_168676075.1">
    <property type="nucleotide sequence ID" value="NZ_BPKV01000001.1"/>
</dbReference>
<dbReference type="SUPFAM" id="SSF53067">
    <property type="entry name" value="Actin-like ATPase domain"/>
    <property type="match status" value="2"/>
</dbReference>
<sequence>MTVISVIDLGSNSVRMTVSRYHSDGSYEVLARFQEMVRLSAGMGAEKVLQEEAIKRTITALEKFKQALKTYDPAKLETYAVATAAVRQASNQAEFLTLFKQTMGFELRILTGEEEAHFDYVGIINTFSVNDALILDTGGASSELVLVRNRQAVHAVSLPVGAVNITEAYLERDKVSAAAFFRAVLSLRQLFGDIAWLRESVNMPLIALGGSNRTLAKISRKKRQVQDMPIHGYHMSISEVAKIYESILAENLDGRKKMAGLAKERADIIVGGLLPLVEILLFTESQQVIFSQSGLREGFLFEQIMNKTGHQVVSPEPAAMTVDTEDL</sequence>
<gene>
    <name evidence="3" type="ORF">HF966_02450</name>
</gene>
<dbReference type="Pfam" id="PF02541">
    <property type="entry name" value="Ppx-GppA"/>
    <property type="match status" value="1"/>
</dbReference>
<dbReference type="EMBL" id="JAAXPO010000002">
    <property type="protein sequence ID" value="NKZ18050.1"/>
    <property type="molecule type" value="Genomic_DNA"/>
</dbReference>
<dbReference type="Gene3D" id="3.30.420.40">
    <property type="match status" value="1"/>
</dbReference>
<dbReference type="AlphaFoldDB" id="A0A846ZG57"/>
<evidence type="ECO:0000256" key="1">
    <source>
        <dbReference type="ARBA" id="ARBA00007125"/>
    </source>
</evidence>
<dbReference type="Proteomes" id="UP000590460">
    <property type="component" value="Unassembled WGS sequence"/>
</dbReference>
<comment type="similarity">
    <text evidence="1">Belongs to the GppA/Ppx family.</text>
</comment>
<dbReference type="InterPro" id="IPR050273">
    <property type="entry name" value="GppA/Ppx_hydrolase"/>
</dbReference>
<dbReference type="PANTHER" id="PTHR30005">
    <property type="entry name" value="EXOPOLYPHOSPHATASE"/>
    <property type="match status" value="1"/>
</dbReference>
<dbReference type="Gene3D" id="3.30.420.150">
    <property type="entry name" value="Exopolyphosphatase. Domain 2"/>
    <property type="match status" value="1"/>
</dbReference>
<reference evidence="3 4" key="1">
    <citation type="submission" date="2020-04" db="EMBL/GenBank/DDBJ databases">
        <title>MicrobeNet Type strains.</title>
        <authorList>
            <person name="Nicholson A.C."/>
        </authorList>
    </citation>
    <scope>NUCLEOTIDE SEQUENCE [LARGE SCALE GENOMIC DNA]</scope>
    <source>
        <strain evidence="3 4">CCUG 54536</strain>
    </source>
</reference>
<dbReference type="PANTHER" id="PTHR30005:SF0">
    <property type="entry name" value="RETROGRADE REGULATION PROTEIN 2"/>
    <property type="match status" value="1"/>
</dbReference>